<evidence type="ECO:0000256" key="2">
    <source>
        <dbReference type="ARBA" id="ARBA00048244"/>
    </source>
</evidence>
<comment type="catalytic activity">
    <reaction evidence="2">
        <text>GTP + ATP = guanosine 3'-diphosphate 5'-triphosphate + AMP</text>
        <dbReference type="Rhea" id="RHEA:22088"/>
        <dbReference type="ChEBI" id="CHEBI:30616"/>
        <dbReference type="ChEBI" id="CHEBI:37565"/>
        <dbReference type="ChEBI" id="CHEBI:142410"/>
        <dbReference type="ChEBI" id="CHEBI:456215"/>
        <dbReference type="EC" id="2.7.6.5"/>
    </reaction>
</comment>
<dbReference type="PROSITE" id="PS51671">
    <property type="entry name" value="ACT"/>
    <property type="match status" value="1"/>
</dbReference>
<dbReference type="InterPro" id="IPR004811">
    <property type="entry name" value="RelA/Spo_fam"/>
</dbReference>
<gene>
    <name evidence="7" type="primary">relA</name>
    <name evidence="7" type="ORF">Lsed01_00252</name>
</gene>
<dbReference type="Pfam" id="PF04607">
    <property type="entry name" value="RelA_SpoT"/>
    <property type="match status" value="1"/>
</dbReference>
<dbReference type="EMBL" id="BAABRR010000001">
    <property type="protein sequence ID" value="GAA5517836.1"/>
    <property type="molecule type" value="Genomic_DNA"/>
</dbReference>
<feature type="domain" description="ACT" evidence="4">
    <location>
        <begin position="672"/>
        <end position="746"/>
    </location>
</feature>
<dbReference type="PANTHER" id="PTHR21262:SF31">
    <property type="entry name" value="GTP PYROPHOSPHOKINASE"/>
    <property type="match status" value="1"/>
</dbReference>
<dbReference type="PROSITE" id="PS51880">
    <property type="entry name" value="TGS"/>
    <property type="match status" value="1"/>
</dbReference>
<dbReference type="Pfam" id="PF19296">
    <property type="entry name" value="RelA_AH_RIS"/>
    <property type="match status" value="1"/>
</dbReference>
<proteinExistence type="inferred from homology"/>
<dbReference type="Proteomes" id="UP001426770">
    <property type="component" value="Unassembled WGS sequence"/>
</dbReference>
<evidence type="ECO:0000256" key="3">
    <source>
        <dbReference type="RuleBase" id="RU003847"/>
    </source>
</evidence>
<dbReference type="CDD" id="cd01668">
    <property type="entry name" value="TGS_RSH"/>
    <property type="match status" value="1"/>
</dbReference>
<dbReference type="InterPro" id="IPR007685">
    <property type="entry name" value="RelA_SpoT"/>
</dbReference>
<evidence type="ECO:0000259" key="6">
    <source>
        <dbReference type="PROSITE" id="PS51880"/>
    </source>
</evidence>
<dbReference type="InterPro" id="IPR006674">
    <property type="entry name" value="HD_domain"/>
</dbReference>
<protein>
    <submittedName>
        <fullName evidence="7">Bifunctional (P)ppGpp synthase/hydrolase RelA</fullName>
    </submittedName>
</protein>
<dbReference type="Gene3D" id="3.30.70.260">
    <property type="match status" value="1"/>
</dbReference>
<comment type="pathway">
    <text evidence="1">Purine metabolism; ppGpp biosynthesis; ppGpp from GTP: step 1/2.</text>
</comment>
<dbReference type="InterPro" id="IPR033655">
    <property type="entry name" value="TGS_RelA/SpoT"/>
</dbReference>
<dbReference type="SUPFAM" id="SSF81271">
    <property type="entry name" value="TGS-like"/>
    <property type="match status" value="1"/>
</dbReference>
<sequence>MTETRPSTGALGLGFLRRGSREASAIDGVLDTYRRMYPRGRTGLIERAYKVADEAHRGQLRKSGEPYITHPIAVAQIIADLGMSDSVIAAALLHDVVEDTEYPLERMREEFGDEVAMIVDGVTKLDKVTYGDAAQAETVRKMVVAMAKDIRVLLLKLCDRLHNARTWKHVSPESARKKAQETIEIYAPLAHRMGLNAIKWELEDLSFQTLYPKIYQEIVEVVTERAPEREKYLAQVRSEIEKDLRAMRIKAEITGRPKHYYSVYQKMIVRGRDLNDIYDLVGIRILVESVRDCYAVLGAMHARYQPVPGRFKDYIAMPKFNLYQSLHTTVIGPTGKPVELQIRTYDMHRRAEYGLAAHWRYKETAKTGGKGGGGQGDMGWLRQIADWQQETADPTEFLDSLRGEISKAEVYVFTPRGKLLSLPQGATPVDFAYAVHTEVGHKTIGAKVNGRLVPLDSTLENGDTVEVLTTSDENAHPKRDWLEFVQSTRARNKIRQWFTRERREESIETGRDMLARAIRRQHLPMQRLMSRSTLLALAKEMHYEDVDSLYAAIGEHKERAADVVVRMVEAVGGQEGADEDLTEITRPGLPAARSSRRGDPGVSVHGLTDVVVKLARCCTPVPGDPIQGFVTRGSGVSVHRADCDNLAQLKSQSERLIDVEWTGHNAGTFLVNIEVEALDRNRLLSDVTQVLSDHHVNILSANVSTSRDRVALSSFVFEMADPSHLGAILSAVRRIDGVYDARRITGAKRP</sequence>
<dbReference type="CDD" id="cd04876">
    <property type="entry name" value="ACT_RelA-SpoT"/>
    <property type="match status" value="1"/>
</dbReference>
<dbReference type="Gene3D" id="3.10.20.30">
    <property type="match status" value="1"/>
</dbReference>
<dbReference type="SUPFAM" id="SSF55021">
    <property type="entry name" value="ACT-like"/>
    <property type="match status" value="1"/>
</dbReference>
<dbReference type="Gene3D" id="3.30.460.10">
    <property type="entry name" value="Beta Polymerase, domain 2"/>
    <property type="match status" value="1"/>
</dbReference>
<dbReference type="Pfam" id="PF02824">
    <property type="entry name" value="TGS"/>
    <property type="match status" value="1"/>
</dbReference>
<dbReference type="SMART" id="SM00954">
    <property type="entry name" value="RelA_SpoT"/>
    <property type="match status" value="1"/>
</dbReference>
<dbReference type="InterPro" id="IPR043519">
    <property type="entry name" value="NT_sf"/>
</dbReference>
<dbReference type="Gene3D" id="1.10.3210.10">
    <property type="entry name" value="Hypothetical protein af1432"/>
    <property type="match status" value="1"/>
</dbReference>
<dbReference type="CDD" id="cd05399">
    <property type="entry name" value="NT_Rel-Spo_like"/>
    <property type="match status" value="1"/>
</dbReference>
<accession>A0ABP9WDD2</accession>
<feature type="domain" description="HD" evidence="5">
    <location>
        <begin position="67"/>
        <end position="164"/>
    </location>
</feature>
<comment type="similarity">
    <text evidence="3">Belongs to the relA/spoT family.</text>
</comment>
<evidence type="ECO:0000259" key="4">
    <source>
        <dbReference type="PROSITE" id="PS51671"/>
    </source>
</evidence>
<dbReference type="InterPro" id="IPR045600">
    <property type="entry name" value="RelA/SpoT_AH_RIS"/>
</dbReference>
<dbReference type="Pfam" id="PF13291">
    <property type="entry name" value="ACT_4"/>
    <property type="match status" value="1"/>
</dbReference>
<dbReference type="RefSeq" id="WP_286215895.1">
    <property type="nucleotide sequence ID" value="NZ_AP027736.1"/>
</dbReference>
<dbReference type="InterPro" id="IPR002912">
    <property type="entry name" value="ACT_dom"/>
</dbReference>
<feature type="domain" description="TGS" evidence="6">
    <location>
        <begin position="406"/>
        <end position="469"/>
    </location>
</feature>
<dbReference type="PANTHER" id="PTHR21262">
    <property type="entry name" value="GUANOSINE-3',5'-BIS DIPHOSPHATE 3'-PYROPHOSPHOHYDROLASE"/>
    <property type="match status" value="1"/>
</dbReference>
<evidence type="ECO:0000313" key="7">
    <source>
        <dbReference type="EMBL" id="GAA5517836.1"/>
    </source>
</evidence>
<name>A0ABP9WDD2_9MICO</name>
<dbReference type="InterPro" id="IPR045865">
    <property type="entry name" value="ACT-like_dom_sf"/>
</dbReference>
<evidence type="ECO:0000313" key="8">
    <source>
        <dbReference type="Proteomes" id="UP001426770"/>
    </source>
</evidence>
<organism evidence="7 8">
    <name type="scientific">Demequina sediminis</name>
    <dbReference type="NCBI Taxonomy" id="1930058"/>
    <lineage>
        <taxon>Bacteria</taxon>
        <taxon>Bacillati</taxon>
        <taxon>Actinomycetota</taxon>
        <taxon>Actinomycetes</taxon>
        <taxon>Micrococcales</taxon>
        <taxon>Demequinaceae</taxon>
        <taxon>Demequina</taxon>
    </lineage>
</organism>
<evidence type="ECO:0000259" key="5">
    <source>
        <dbReference type="PROSITE" id="PS51831"/>
    </source>
</evidence>
<dbReference type="InterPro" id="IPR012675">
    <property type="entry name" value="Beta-grasp_dom_sf"/>
</dbReference>
<comment type="caution">
    <text evidence="7">The sequence shown here is derived from an EMBL/GenBank/DDBJ whole genome shotgun (WGS) entry which is preliminary data.</text>
</comment>
<dbReference type="InterPro" id="IPR003607">
    <property type="entry name" value="HD/PDEase_dom"/>
</dbReference>
<dbReference type="PROSITE" id="PS51831">
    <property type="entry name" value="HD"/>
    <property type="match status" value="1"/>
</dbReference>
<evidence type="ECO:0000256" key="1">
    <source>
        <dbReference type="ARBA" id="ARBA00004976"/>
    </source>
</evidence>
<dbReference type="SMART" id="SM00471">
    <property type="entry name" value="HDc"/>
    <property type="match status" value="1"/>
</dbReference>
<keyword evidence="8" id="KW-1185">Reference proteome</keyword>
<dbReference type="SUPFAM" id="SSF109604">
    <property type="entry name" value="HD-domain/PDEase-like"/>
    <property type="match status" value="1"/>
</dbReference>
<dbReference type="NCBIfam" id="TIGR00691">
    <property type="entry name" value="spoT_relA"/>
    <property type="match status" value="1"/>
</dbReference>
<dbReference type="InterPro" id="IPR012676">
    <property type="entry name" value="TGS-like"/>
</dbReference>
<comment type="function">
    <text evidence="3">In eubacteria ppGpp (guanosine 3'-diphosphate 5'-diphosphate) is a mediator of the stringent response that coordinates a variety of cellular activities in response to changes in nutritional abundance.</text>
</comment>
<dbReference type="InterPro" id="IPR004095">
    <property type="entry name" value="TGS"/>
</dbReference>
<dbReference type="Pfam" id="PF13328">
    <property type="entry name" value="HD_4"/>
    <property type="match status" value="1"/>
</dbReference>
<dbReference type="SUPFAM" id="SSF81301">
    <property type="entry name" value="Nucleotidyltransferase"/>
    <property type="match status" value="1"/>
</dbReference>
<reference evidence="7 8" key="1">
    <citation type="submission" date="2024-02" db="EMBL/GenBank/DDBJ databases">
        <title>Lysinimicrobium sediminis NBRC 112286.</title>
        <authorList>
            <person name="Ichikawa N."/>
            <person name="Katano-Makiyama Y."/>
            <person name="Hidaka K."/>
        </authorList>
    </citation>
    <scope>NUCLEOTIDE SEQUENCE [LARGE SCALE GENOMIC DNA]</scope>
    <source>
        <strain evidence="7 8">NBRC 112286</strain>
    </source>
</reference>
<dbReference type="CDD" id="cd00077">
    <property type="entry name" value="HDc"/>
    <property type="match status" value="1"/>
</dbReference>